<keyword evidence="2" id="KW-1185">Reference proteome</keyword>
<evidence type="ECO:0000313" key="2">
    <source>
        <dbReference type="Proteomes" id="UP001163739"/>
    </source>
</evidence>
<evidence type="ECO:0000313" key="1">
    <source>
        <dbReference type="EMBL" id="UZE95890.1"/>
    </source>
</evidence>
<dbReference type="Proteomes" id="UP001163739">
    <property type="component" value="Chromosome"/>
</dbReference>
<dbReference type="EMBL" id="CP100390">
    <property type="protein sequence ID" value="UZE95890.1"/>
    <property type="molecule type" value="Genomic_DNA"/>
</dbReference>
<gene>
    <name evidence="1" type="ORF">NKI27_17865</name>
</gene>
<reference evidence="1" key="1">
    <citation type="submission" date="2022-06" db="EMBL/GenBank/DDBJ databases">
        <title>Alkalimarinus sp. nov., isolated from gut of a Alitta virens.</title>
        <authorList>
            <person name="Yang A.I."/>
            <person name="Shin N.-R."/>
        </authorList>
    </citation>
    <scope>NUCLEOTIDE SEQUENCE</scope>
    <source>
        <strain evidence="1">A2M4</strain>
    </source>
</reference>
<protein>
    <submittedName>
        <fullName evidence="1">Uncharacterized protein</fullName>
    </submittedName>
</protein>
<sequence>MKRTPKYIICLKHFIEKQAEGLNELDALRLYNETCLHSTVSYLTNKRNMKFRRKLQPHNHKGGGKTHFMRYWLADVDQAIKFASGYDNGGE</sequence>
<organism evidence="1 2">
    <name type="scientific">Alkalimarinus alittae</name>
    <dbReference type="NCBI Taxonomy" id="2961619"/>
    <lineage>
        <taxon>Bacteria</taxon>
        <taxon>Pseudomonadati</taxon>
        <taxon>Pseudomonadota</taxon>
        <taxon>Gammaproteobacteria</taxon>
        <taxon>Alteromonadales</taxon>
        <taxon>Alteromonadaceae</taxon>
        <taxon>Alkalimarinus</taxon>
    </lineage>
</organism>
<proteinExistence type="predicted"/>
<accession>A0ABY6N1I2</accession>
<name>A0ABY6N1I2_9ALTE</name>
<dbReference type="RefSeq" id="WP_265047372.1">
    <property type="nucleotide sequence ID" value="NZ_CP100390.1"/>
</dbReference>